<dbReference type="Proteomes" id="UP000034601">
    <property type="component" value="Unassembled WGS sequence"/>
</dbReference>
<reference evidence="1 2" key="1">
    <citation type="journal article" date="2015" name="Nature">
        <title>rRNA introns, odd ribosomes, and small enigmatic genomes across a large radiation of phyla.</title>
        <authorList>
            <person name="Brown C.T."/>
            <person name="Hug L.A."/>
            <person name="Thomas B.C."/>
            <person name="Sharon I."/>
            <person name="Castelle C.J."/>
            <person name="Singh A."/>
            <person name="Wilkins M.J."/>
            <person name="Williams K.H."/>
            <person name="Banfield J.F."/>
        </authorList>
    </citation>
    <scope>NUCLEOTIDE SEQUENCE [LARGE SCALE GENOMIC DNA]</scope>
</reference>
<accession>A0A0G0X6S1</accession>
<name>A0A0G0X6S1_9BACT</name>
<gene>
    <name evidence="1" type="ORF">UU29_C0006G0031</name>
</gene>
<comment type="caution">
    <text evidence="1">The sequence shown here is derived from an EMBL/GenBank/DDBJ whole genome shotgun (WGS) entry which is preliminary data.</text>
</comment>
<sequence>MGSSKNFIIVMNEVVFITDHCHTGHLKAASYELNNRSRDIAEQCVYRIGQVDPVKSPKHISLNLRLAVSRGSLPEKDKEKWQGAEKELVKLMKTAHIMKSLIRAEMRLGEMLQEVPQFLSFQEAFLYFKSTSWRLDYLLSSQARQRLDSARLVSYSFLESWVLRRAIFEGIYFTQPS</sequence>
<organism evidence="1 2">
    <name type="scientific">Candidatus Daviesbacteria bacterium GW2011_GWA2_40_9</name>
    <dbReference type="NCBI Taxonomy" id="1618424"/>
    <lineage>
        <taxon>Bacteria</taxon>
        <taxon>Candidatus Daviesiibacteriota</taxon>
    </lineage>
</organism>
<dbReference type="AlphaFoldDB" id="A0A0G0X6S1"/>
<proteinExistence type="predicted"/>
<evidence type="ECO:0000313" key="2">
    <source>
        <dbReference type="Proteomes" id="UP000034601"/>
    </source>
</evidence>
<dbReference type="EMBL" id="LCAB01000006">
    <property type="protein sequence ID" value="KKR83342.1"/>
    <property type="molecule type" value="Genomic_DNA"/>
</dbReference>
<evidence type="ECO:0000313" key="1">
    <source>
        <dbReference type="EMBL" id="KKR83342.1"/>
    </source>
</evidence>
<protein>
    <submittedName>
        <fullName evidence="1">Uncharacterized protein</fullName>
    </submittedName>
</protein>